<feature type="compositionally biased region" description="Polar residues" evidence="2">
    <location>
        <begin position="474"/>
        <end position="483"/>
    </location>
</feature>
<dbReference type="PANTHER" id="PTHR19303">
    <property type="entry name" value="TRANSPOSON"/>
    <property type="match status" value="1"/>
</dbReference>
<reference evidence="5 6" key="1">
    <citation type="submission" date="2017-06" db="EMBL/GenBank/DDBJ databases">
        <title>Aedes aegypti genome working group (AGWG) sequencing and assembly.</title>
        <authorList>
            <consortium name="Aedes aegypti Genome Working Group (AGWG)"/>
            <person name="Matthews B.J."/>
        </authorList>
    </citation>
    <scope>NUCLEOTIDE SEQUENCE [LARGE SCALE GENOMIC DNA]</scope>
    <source>
        <strain evidence="5 6">LVP_AGWG</strain>
    </source>
</reference>
<protein>
    <submittedName>
        <fullName evidence="5">Uncharacterized protein</fullName>
    </submittedName>
</protein>
<keyword evidence="6" id="KW-1185">Reference proteome</keyword>
<name>A0A6I8U6J9_AEDAE</name>
<dbReference type="Gene3D" id="3.30.420.10">
    <property type="entry name" value="Ribonuclease H-like superfamily/Ribonuclease H"/>
    <property type="match status" value="1"/>
</dbReference>
<organism evidence="5 6">
    <name type="scientific">Aedes aegypti</name>
    <name type="common">Yellowfever mosquito</name>
    <name type="synonym">Culex aegypti</name>
    <dbReference type="NCBI Taxonomy" id="7159"/>
    <lineage>
        <taxon>Eukaryota</taxon>
        <taxon>Metazoa</taxon>
        <taxon>Ecdysozoa</taxon>
        <taxon>Arthropoda</taxon>
        <taxon>Hexapoda</taxon>
        <taxon>Insecta</taxon>
        <taxon>Pterygota</taxon>
        <taxon>Neoptera</taxon>
        <taxon>Endopterygota</taxon>
        <taxon>Diptera</taxon>
        <taxon>Nematocera</taxon>
        <taxon>Culicoidea</taxon>
        <taxon>Culicidae</taxon>
        <taxon>Culicinae</taxon>
        <taxon>Aedini</taxon>
        <taxon>Aedes</taxon>
        <taxon>Stegomyia</taxon>
    </lineage>
</organism>
<dbReference type="CDD" id="cd15517">
    <property type="entry name" value="PHD_TCF19_like"/>
    <property type="match status" value="1"/>
</dbReference>
<dbReference type="InterPro" id="IPR036397">
    <property type="entry name" value="RNaseH_sf"/>
</dbReference>
<dbReference type="GO" id="GO:0005634">
    <property type="term" value="C:nucleus"/>
    <property type="evidence" value="ECO:0007669"/>
    <property type="project" value="UniProtKB-SubCell"/>
</dbReference>
<proteinExistence type="predicted"/>
<dbReference type="GO" id="GO:0003677">
    <property type="term" value="F:DNA binding"/>
    <property type="evidence" value="ECO:0007669"/>
    <property type="project" value="InterPro"/>
</dbReference>
<dbReference type="InterPro" id="IPR009057">
    <property type="entry name" value="Homeodomain-like_sf"/>
</dbReference>
<dbReference type="SUPFAM" id="SSF46689">
    <property type="entry name" value="Homeodomain-like"/>
    <property type="match status" value="1"/>
</dbReference>
<dbReference type="InterPro" id="IPR004875">
    <property type="entry name" value="DDE_SF_endonuclease_dom"/>
</dbReference>
<evidence type="ECO:0000256" key="1">
    <source>
        <dbReference type="ARBA" id="ARBA00004123"/>
    </source>
</evidence>
<dbReference type="OrthoDB" id="7762032at2759"/>
<sequence>MSMSTQSLTQSFSCLSQRRTCRFISKELEVQPQMPRNYKRKSTRGNWTPQQLTQAKDAVDSGISLKAASKTFGIPRSTLRDHVLGKVAKSKLGSRETVFTPEQEAELLLHLHDLEARFYGVTMDDARALAFELAEQNKITHPFNKKKKKAGREWLTGFLKRNPTLSFRKPEPTSAARARGFNKVSVNSFFDMYEVAIEQKRFRPERIYNVDETAISTVPPNKKKIAARKGKKQVGIISSAERGETTTVVMSMSASGRYLPPFVVFPRTRMSDALKQGAPTGTKFACNPSGYMTVEMFDTFFDHFIEHAHASESDPVLLLVDGHSSHTKNLAVTTKARKNNVTILSLPPHCSNKLQPLDVSFMAPFKANYSNAADVFLRSNPGQVIGQYNTMQLMGTAFEKTATISTAVNGFKKCGLWPCDRTVFDENSFAPSLVTDQELPNATTESTPASQENIADPSTASGAINGSMDESQKSAESSFTIPPSSILPLPKMTGPRVTKRKRRVEKAEDITSDDYRQSLIDAKATKDIASIKKSKKAATKRTSKRQKVESALEDSLCDRCGDCFSNSCNGDGWIICTTCKKWIHNQCYEGSDLICFFCS</sequence>
<dbReference type="InParanoid" id="A0A6I8U6J9"/>
<feature type="compositionally biased region" description="Polar residues" evidence="2">
    <location>
        <begin position="434"/>
        <end position="464"/>
    </location>
</feature>
<dbReference type="InterPro" id="IPR007889">
    <property type="entry name" value="HTH_Psq"/>
</dbReference>
<dbReference type="AlphaFoldDB" id="A0A6I8U6J9"/>
<evidence type="ECO:0000256" key="2">
    <source>
        <dbReference type="SAM" id="MobiDB-lite"/>
    </source>
</evidence>
<evidence type="ECO:0000313" key="5">
    <source>
        <dbReference type="EnsemblMetazoa" id="AAEL023780-PA"/>
    </source>
</evidence>
<dbReference type="Gene3D" id="1.10.10.60">
    <property type="entry name" value="Homeodomain-like"/>
    <property type="match status" value="1"/>
</dbReference>
<feature type="domain" description="HTH psq-type" evidence="4">
    <location>
        <begin position="48"/>
        <end position="89"/>
    </location>
</feature>
<feature type="domain" description="DDE-1" evidence="3">
    <location>
        <begin position="246"/>
        <end position="371"/>
    </location>
</feature>
<dbReference type="Pfam" id="PF03184">
    <property type="entry name" value="DDE_1"/>
    <property type="match status" value="1"/>
</dbReference>
<dbReference type="PANTHER" id="PTHR19303:SF74">
    <property type="entry name" value="POGO TRANSPOSABLE ELEMENT WITH KRAB DOMAIN"/>
    <property type="match status" value="1"/>
</dbReference>
<feature type="region of interest" description="Disordered" evidence="2">
    <location>
        <begin position="434"/>
        <end position="505"/>
    </location>
</feature>
<dbReference type="Gene3D" id="3.30.40.10">
    <property type="entry name" value="Zinc/RING finger domain, C3HC4 (zinc finger)"/>
    <property type="match status" value="1"/>
</dbReference>
<dbReference type="Pfam" id="PF05225">
    <property type="entry name" value="HTH_psq"/>
    <property type="match status" value="1"/>
</dbReference>
<gene>
    <name evidence="5" type="primary">110674294</name>
</gene>
<dbReference type="EnsemblMetazoa" id="AAEL023780-RA">
    <property type="protein sequence ID" value="AAEL023780-PA"/>
    <property type="gene ID" value="AAEL023780"/>
</dbReference>
<dbReference type="Proteomes" id="UP000008820">
    <property type="component" value="Chromosome 1"/>
</dbReference>
<accession>A0A6I8U6J9</accession>
<evidence type="ECO:0000313" key="6">
    <source>
        <dbReference type="Proteomes" id="UP000008820"/>
    </source>
</evidence>
<dbReference type="InterPro" id="IPR050863">
    <property type="entry name" value="CenT-Element_Derived"/>
</dbReference>
<evidence type="ECO:0000259" key="3">
    <source>
        <dbReference type="Pfam" id="PF03184"/>
    </source>
</evidence>
<dbReference type="InterPro" id="IPR013083">
    <property type="entry name" value="Znf_RING/FYVE/PHD"/>
</dbReference>
<comment type="subcellular location">
    <subcellularLocation>
        <location evidence="1">Nucleus</location>
    </subcellularLocation>
</comment>
<reference evidence="5" key="2">
    <citation type="submission" date="2020-05" db="UniProtKB">
        <authorList>
            <consortium name="EnsemblMetazoa"/>
        </authorList>
    </citation>
    <scope>IDENTIFICATION</scope>
    <source>
        <strain evidence="5">LVP_AGWG</strain>
    </source>
</reference>
<evidence type="ECO:0000259" key="4">
    <source>
        <dbReference type="Pfam" id="PF05225"/>
    </source>
</evidence>